<feature type="compositionally biased region" description="Basic and acidic residues" evidence="4">
    <location>
        <begin position="1484"/>
        <end position="1494"/>
    </location>
</feature>
<feature type="compositionally biased region" description="Basic and acidic residues" evidence="4">
    <location>
        <begin position="726"/>
        <end position="744"/>
    </location>
</feature>
<feature type="coiled-coil region" evidence="3">
    <location>
        <begin position="1226"/>
        <end position="1253"/>
    </location>
</feature>
<feature type="transmembrane region" description="Helical" evidence="5">
    <location>
        <begin position="30"/>
        <end position="51"/>
    </location>
</feature>
<dbReference type="KEGG" id="cbr:CBG_22474"/>
<feature type="region of interest" description="Disordered" evidence="4">
    <location>
        <begin position="607"/>
        <end position="637"/>
    </location>
</feature>
<dbReference type="RefSeq" id="XP_045097578.1">
    <property type="nucleotide sequence ID" value="XM_045243500.1"/>
</dbReference>
<dbReference type="InParanoid" id="A8Y2D4"/>
<dbReference type="GO" id="GO:0003677">
    <property type="term" value="F:DNA binding"/>
    <property type="evidence" value="ECO:0007669"/>
    <property type="project" value="UniProtKB-KW"/>
</dbReference>
<evidence type="ECO:0000313" key="6">
    <source>
        <dbReference type="EMBL" id="CAP39055.2"/>
    </source>
</evidence>
<proteinExistence type="predicted"/>
<dbReference type="GeneID" id="8583054"/>
<feature type="compositionally biased region" description="Polar residues" evidence="4">
    <location>
        <begin position="1287"/>
        <end position="1298"/>
    </location>
</feature>
<dbReference type="PANTHER" id="PTHR42963">
    <property type="entry name" value="CHROMOSOME PARTITION PROTEIN MUKB"/>
    <property type="match status" value="1"/>
</dbReference>
<feature type="region of interest" description="Disordered" evidence="4">
    <location>
        <begin position="401"/>
        <end position="464"/>
    </location>
</feature>
<accession>A8Y2D4</accession>
<feature type="region of interest" description="Disordered" evidence="4">
    <location>
        <begin position="1064"/>
        <end position="1086"/>
    </location>
</feature>
<protein>
    <submittedName>
        <fullName evidence="6">Protein CBG22474</fullName>
    </submittedName>
</protein>
<keyword evidence="7" id="KW-1185">Reference proteome</keyword>
<feature type="region of interest" description="Disordered" evidence="4">
    <location>
        <begin position="652"/>
        <end position="804"/>
    </location>
</feature>
<feature type="compositionally biased region" description="Gly residues" evidence="4">
    <location>
        <begin position="1443"/>
        <end position="1459"/>
    </location>
</feature>
<evidence type="ECO:0000256" key="3">
    <source>
        <dbReference type="SAM" id="Coils"/>
    </source>
</evidence>
<keyword evidence="3" id="KW-0175">Coiled coil</keyword>
<evidence type="ECO:0000256" key="5">
    <source>
        <dbReference type="SAM" id="Phobius"/>
    </source>
</evidence>
<dbReference type="FunCoup" id="A8Y2D4">
    <property type="interactions" value="160"/>
</dbReference>
<name>A8Y2D4_CAEBR</name>
<feature type="region of interest" description="Disordered" evidence="4">
    <location>
        <begin position="1427"/>
        <end position="1494"/>
    </location>
</feature>
<dbReference type="HOGENOM" id="CLU_259137_0_0_1"/>
<keyword evidence="1" id="KW-0963">Cytoplasm</keyword>
<keyword evidence="5" id="KW-0812">Transmembrane</keyword>
<keyword evidence="5" id="KW-1133">Transmembrane helix</keyword>
<dbReference type="CTD" id="8583054"/>
<dbReference type="GO" id="GO:0005737">
    <property type="term" value="C:cytoplasm"/>
    <property type="evidence" value="ECO:0000318"/>
    <property type="project" value="GO_Central"/>
</dbReference>
<dbReference type="InterPro" id="IPR050308">
    <property type="entry name" value="MukB/SMC"/>
</dbReference>
<evidence type="ECO:0000313" key="7">
    <source>
        <dbReference type="Proteomes" id="UP000008549"/>
    </source>
</evidence>
<reference evidence="6 7" key="1">
    <citation type="journal article" date="2003" name="PLoS Biol.">
        <title>The genome sequence of Caenorhabditis briggsae: a platform for comparative genomics.</title>
        <authorList>
            <person name="Stein L.D."/>
            <person name="Bao Z."/>
            <person name="Blasiar D."/>
            <person name="Blumenthal T."/>
            <person name="Brent M.R."/>
            <person name="Chen N."/>
            <person name="Chinwalla A."/>
            <person name="Clarke L."/>
            <person name="Clee C."/>
            <person name="Coghlan A."/>
            <person name="Coulson A."/>
            <person name="D'Eustachio P."/>
            <person name="Fitch D.H."/>
            <person name="Fulton L.A."/>
            <person name="Fulton R.E."/>
            <person name="Griffiths-Jones S."/>
            <person name="Harris T.W."/>
            <person name="Hillier L.W."/>
            <person name="Kamath R."/>
            <person name="Kuwabara P.E."/>
            <person name="Mardis E.R."/>
            <person name="Marra M.A."/>
            <person name="Miner T.L."/>
            <person name="Minx P."/>
            <person name="Mullikin J.C."/>
            <person name="Plumb R.W."/>
            <person name="Rogers J."/>
            <person name="Schein J.E."/>
            <person name="Sohrmann M."/>
            <person name="Spieth J."/>
            <person name="Stajich J.E."/>
            <person name="Wei C."/>
            <person name="Willey D."/>
            <person name="Wilson R.K."/>
            <person name="Durbin R."/>
            <person name="Waterston R.H."/>
        </authorList>
    </citation>
    <scope>NUCLEOTIDE SEQUENCE [LARGE SCALE GENOMIC DNA]</scope>
    <source>
        <strain evidence="6 7">AF16</strain>
    </source>
</reference>
<feature type="region of interest" description="Disordered" evidence="4">
    <location>
        <begin position="557"/>
        <end position="577"/>
    </location>
</feature>
<feature type="compositionally biased region" description="Basic residues" evidence="4">
    <location>
        <begin position="421"/>
        <end position="441"/>
    </location>
</feature>
<feature type="transmembrane region" description="Helical" evidence="5">
    <location>
        <begin position="71"/>
        <end position="93"/>
    </location>
</feature>
<feature type="compositionally biased region" description="Polar residues" evidence="4">
    <location>
        <begin position="557"/>
        <end position="573"/>
    </location>
</feature>
<dbReference type="OMA" id="SHKENAM"/>
<dbReference type="Proteomes" id="UP000008549">
    <property type="component" value="Unassembled WGS sequence"/>
</dbReference>
<evidence type="ECO:0000256" key="2">
    <source>
        <dbReference type="ARBA" id="ARBA00023125"/>
    </source>
</evidence>
<feature type="region of interest" description="Disordered" evidence="4">
    <location>
        <begin position="1272"/>
        <end position="1397"/>
    </location>
</feature>
<sequence length="1494" mass="166152">MVKIADCSFMLPLPTFQPTRHCCGCVSNRVFFHLLTALTIPQILCILAISIPPIQKSFLPSFPKIDNQWCLIVIGAISILWIISIILSFIALIEKIPYLMAPLTFIEAFFLISSTSMSVAFAWSLSAQNERNALFNGILCLSMAVFHGLFTFCTYFEWKDGKKRREVEEFVARQRVFDDVCDEMLREEQEAEEAAMRYEQHKHYRHHQLTRYTDESGGSLSEYSVSICSSEMRVLYNESTILQYHHQQHHPATALIVLFHAGYTAKQAVVSRKSKLCGNTECEEILFKARVKRVMGVNNDPNFLNLAENAIISVVAVKFSDRPDIMEGKLNGEGPSGFFYVGAIDILPFAEFLRSAIDEKKEMLMISQNPSDTGDKRIVGFVHSETDLVRDYNAKNAQAAAENGLPAPEPLPIPEPAHSGGHGHSHGGHGHSHGGHGHSHGAPKAQEVPETRKIPSENAPEVVKMPDLTPEVAEKAAPEAALNLQNVLGNAQNAQNAPKIALPDMEQEIDRMIREEEERMAKALEKSEKSPEEPLILSSQPIAQPNEASTVTQKVEEQATVTQEPIAQDNAVTQKIEEPAVQPTEPIAQPAEAPEPIAQHATVTPAPEISPEAVPPPPIAQYIPPTTTVPPPIAQEPEATVPPVVEQPATTTVSPIAEHPTTVPPTVAQQPEEPTTVVPPPATIPEAQSLPVGQDELTGTCYKENCDGLQTPTPPEAVTTPPEAAPESHHAHAHDVHGHSHSEDVAPEVPEATTVPPASPEEEEFLKWEEERRKKREAAPAEPYEDAQGHQFLPPTPPPTSSGILEVIRSSLGVGNVTDGTILMYINLTFVLASFVFYIIVRSLSSGGDSTDIMERQAYFELMTKHKQLLLQLQAKEAEIRNLQQNGVQQQQQQQQQPQQQMPNHEPELLALREQVQHLQNELQTSLNQRRDFEIHYNQLRDAAEQKESTIAQLNETANDYKERLQKASDEIQDWARQLDTTRAELNELQQTAYGRQQEAIERRQQEGDEYEQKIQELTSEKKALAGRIQNLEEDFERVQRQLEEERELNSGLQGSVQRLETELEASKNANDAAESGGSGWSDCGDIEDVEKEKDLQKVLEDDENLQKAQKETQEELSRLKLKLEQSEKEATRYRNLYERQNETESRGAIEIELKLKNAENEIQEARRKIEELSGEKKELGDRLNEMLKNLNSTMSKAADNDKMFTTLRDEAFAKDKQLLETDAVIRKKDEKIRELDASVKRIEREYLKLEAKSFHDVMSLKKQLDDYKSAQILSGGGPPSRDVFSGNISSNSQNRPISRTDRLAPSPLDEPIWDEPEPYVPNQQLGGNAPHESDYYSSGSMSMGRRRSTRRSHLVQAESPSDQEKSTSSKSAATKKEGVVHRRRSRSTGGRQYPQYVDQYSLTNQYMPGSSDSSFLSMGGATVGGAPGFQPLSNRHSRSGHLSGGGGGGHYSSGGSNGGRSPPPEMPLLGAIPPIGARKPLIKRPDSSHHHGK</sequence>
<dbReference type="eggNOG" id="ENOG502S4JS">
    <property type="taxonomic scope" value="Eukaryota"/>
</dbReference>
<organism evidence="6 7">
    <name type="scientific">Caenorhabditis briggsae</name>
    <dbReference type="NCBI Taxonomy" id="6238"/>
    <lineage>
        <taxon>Eukaryota</taxon>
        <taxon>Metazoa</taxon>
        <taxon>Ecdysozoa</taxon>
        <taxon>Nematoda</taxon>
        <taxon>Chromadorea</taxon>
        <taxon>Rhabditida</taxon>
        <taxon>Rhabditina</taxon>
        <taxon>Rhabditomorpha</taxon>
        <taxon>Rhabditoidea</taxon>
        <taxon>Rhabditidae</taxon>
        <taxon>Peloderinae</taxon>
        <taxon>Caenorhabditis</taxon>
    </lineage>
</organism>
<keyword evidence="2" id="KW-0238">DNA-binding</keyword>
<feature type="transmembrane region" description="Helical" evidence="5">
    <location>
        <begin position="133"/>
        <end position="156"/>
    </location>
</feature>
<dbReference type="EMBL" id="HE601367">
    <property type="protein sequence ID" value="CAP39055.2"/>
    <property type="molecule type" value="Genomic_DNA"/>
</dbReference>
<dbReference type="STRING" id="6238.A8Y2D4"/>
<evidence type="ECO:0000256" key="1">
    <source>
        <dbReference type="ARBA" id="ARBA00022490"/>
    </source>
</evidence>
<feature type="transmembrane region" description="Helical" evidence="5">
    <location>
        <begin position="105"/>
        <end position="127"/>
    </location>
</feature>
<feature type="compositionally biased region" description="Low complexity" evidence="4">
    <location>
        <begin position="660"/>
        <end position="676"/>
    </location>
</feature>
<gene>
    <name evidence="6" type="ORF">CBG22474</name>
    <name evidence="6" type="ORF">CBG_22474</name>
</gene>
<evidence type="ECO:0000256" key="4">
    <source>
        <dbReference type="SAM" id="MobiDB-lite"/>
    </source>
</evidence>
<keyword evidence="5" id="KW-0472">Membrane</keyword>
<reference evidence="6 7" key="2">
    <citation type="journal article" date="2011" name="PLoS Genet.">
        <title>Caenorhabditis briggsae recombinant inbred line genotypes reveal inter-strain incompatibility and the evolution of recombination.</title>
        <authorList>
            <person name="Ross J.A."/>
            <person name="Koboldt D.C."/>
            <person name="Staisch J.E."/>
            <person name="Chamberlin H.M."/>
            <person name="Gupta B.P."/>
            <person name="Miller R.D."/>
            <person name="Baird S.E."/>
            <person name="Haag E.S."/>
        </authorList>
    </citation>
    <scope>NUCLEOTIDE SEQUENCE [LARGE SCALE GENOMIC DNA]</scope>
    <source>
        <strain evidence="6 7">AF16</strain>
    </source>
</reference>
<feature type="compositionally biased region" description="Basic residues" evidence="4">
    <location>
        <begin position="1345"/>
        <end position="1354"/>
    </location>
</feature>
<dbReference type="PANTHER" id="PTHR42963:SF1">
    <property type="entry name" value="DUF4476 DOMAIN-CONTAINING PROTEIN"/>
    <property type="match status" value="1"/>
</dbReference>